<evidence type="ECO:0000256" key="1">
    <source>
        <dbReference type="SAM" id="MobiDB-lite"/>
    </source>
</evidence>
<proteinExistence type="predicted"/>
<protein>
    <submittedName>
        <fullName evidence="2">Uncharacterized protein</fullName>
    </submittedName>
</protein>
<sequence>MTDERQQQRVERILLGGRRHSFGLARALLTIAEAAREQSAQAEPSGEPLRISNDQLPALHFDVAGIRNAANSRHIGLGLPMIAPTIVTEEPSPNRHERRKAAARRRG</sequence>
<comment type="caution">
    <text evidence="2">The sequence shown here is derived from an EMBL/GenBank/DDBJ whole genome shotgun (WGS) entry which is preliminary data.</text>
</comment>
<feature type="region of interest" description="Disordered" evidence="1">
    <location>
        <begin position="87"/>
        <end position="107"/>
    </location>
</feature>
<name>A0ABR9PIM7_9BACT</name>
<accession>A0ABR9PIM7</accession>
<dbReference type="Proteomes" id="UP001516472">
    <property type="component" value="Unassembled WGS sequence"/>
</dbReference>
<evidence type="ECO:0000313" key="3">
    <source>
        <dbReference type="Proteomes" id="UP001516472"/>
    </source>
</evidence>
<organism evidence="2 3">
    <name type="scientific">Corallococcus soli</name>
    <dbReference type="NCBI Taxonomy" id="2710757"/>
    <lineage>
        <taxon>Bacteria</taxon>
        <taxon>Pseudomonadati</taxon>
        <taxon>Myxococcota</taxon>
        <taxon>Myxococcia</taxon>
        <taxon>Myxococcales</taxon>
        <taxon>Cystobacterineae</taxon>
        <taxon>Myxococcaceae</taxon>
        <taxon>Corallococcus</taxon>
    </lineage>
</organism>
<reference evidence="2 3" key="1">
    <citation type="submission" date="2020-02" db="EMBL/GenBank/DDBJ databases">
        <authorList>
            <person name="Babadi Z.K."/>
            <person name="Risdian C."/>
            <person name="Ebrahimipour G.H."/>
            <person name="Wink J."/>
        </authorList>
    </citation>
    <scope>NUCLEOTIDE SEQUENCE [LARGE SCALE GENOMIC DNA]</scope>
    <source>
        <strain evidence="2 3">ZKHCc1 1396</strain>
    </source>
</reference>
<feature type="compositionally biased region" description="Basic residues" evidence="1">
    <location>
        <begin position="96"/>
        <end position="107"/>
    </location>
</feature>
<dbReference type="EMBL" id="JAAIYO010000001">
    <property type="protein sequence ID" value="MBE4747765.1"/>
    <property type="molecule type" value="Genomic_DNA"/>
</dbReference>
<evidence type="ECO:0000313" key="2">
    <source>
        <dbReference type="EMBL" id="MBE4747765.1"/>
    </source>
</evidence>
<gene>
    <name evidence="2" type="ORF">G4177_06175</name>
</gene>
<dbReference type="RefSeq" id="WP_193347121.1">
    <property type="nucleotide sequence ID" value="NZ_CBCSIP010000104.1"/>
</dbReference>
<keyword evidence="3" id="KW-1185">Reference proteome</keyword>